<protein>
    <submittedName>
        <fullName evidence="3">T9SS C-terminal target domain-containing protein</fullName>
    </submittedName>
</protein>
<evidence type="ECO:0000259" key="2">
    <source>
        <dbReference type="Pfam" id="PF18962"/>
    </source>
</evidence>
<sequence length="402" mass="44988">MFQKIHVIWMLALAGLVYGYKPVVANPLLFPENIEGTGNDAKYNVPPVAQNDTFVYYAGCDDILTGDILANDWDENEDSLKIYFAITPRPNQLFINDDRTFSIQIPEWYSGTMEFDYYIEEKTQDRYRAMAKVIIEVIPDSDCDGVVDFEDLDKDNDGIPDFVEGDGALDSDGDGIPDSKDIDSDNDGITDNVEWQSEEDYVAPLNVDANNNGWDDAYDPSAGGKYALPVDTDDNGVPDYLDADADGDGVSDLIEAFDVNNDGFSDVKPYYQDNDGDGLDDAFDSVDIKSGNCNPTGSNCVLIDFNQNGVRDWRDLSNRYFGVKSFVFPNPLENQFRLVHPELKTGEPVDVRIFSIDGKLLFRKELTSSPNFIQIPEFTEGVYRILVHSDSFTNTQNIVIAR</sequence>
<reference evidence="3 4" key="1">
    <citation type="submission" date="2018-08" db="EMBL/GenBank/DDBJ databases">
        <title>Pallidiluteibacterium maritimus gen. nov., sp. nov., isolated from coastal sediment.</title>
        <authorList>
            <person name="Zhou L.Y."/>
        </authorList>
    </citation>
    <scope>NUCLEOTIDE SEQUENCE [LARGE SCALE GENOMIC DNA]</scope>
    <source>
        <strain evidence="3 4">XSD2</strain>
    </source>
</reference>
<accession>A0A399T4X3</accession>
<dbReference type="PROSITE" id="PS00018">
    <property type="entry name" value="EF_HAND_1"/>
    <property type="match status" value="1"/>
</dbReference>
<feature type="compositionally biased region" description="Acidic residues" evidence="1">
    <location>
        <begin position="165"/>
        <end position="175"/>
    </location>
</feature>
<dbReference type="InterPro" id="IPR026444">
    <property type="entry name" value="Secre_tail"/>
</dbReference>
<proteinExistence type="predicted"/>
<feature type="domain" description="Secretion system C-terminal sorting" evidence="2">
    <location>
        <begin position="327"/>
        <end position="400"/>
    </location>
</feature>
<dbReference type="RefSeq" id="WP_119436661.1">
    <property type="nucleotide sequence ID" value="NZ_QWGR01000002.1"/>
</dbReference>
<dbReference type="Pfam" id="PF17963">
    <property type="entry name" value="Big_9"/>
    <property type="match status" value="1"/>
</dbReference>
<evidence type="ECO:0000313" key="4">
    <source>
        <dbReference type="Proteomes" id="UP000265926"/>
    </source>
</evidence>
<organism evidence="3 4">
    <name type="scientific">Maribellus luteus</name>
    <dbReference type="NCBI Taxonomy" id="2305463"/>
    <lineage>
        <taxon>Bacteria</taxon>
        <taxon>Pseudomonadati</taxon>
        <taxon>Bacteroidota</taxon>
        <taxon>Bacteroidia</taxon>
        <taxon>Marinilabiliales</taxon>
        <taxon>Prolixibacteraceae</taxon>
        <taxon>Maribellus</taxon>
    </lineage>
</organism>
<evidence type="ECO:0000313" key="3">
    <source>
        <dbReference type="EMBL" id="RIJ49974.1"/>
    </source>
</evidence>
<name>A0A399T4X3_9BACT</name>
<comment type="caution">
    <text evidence="3">The sequence shown here is derived from an EMBL/GenBank/DDBJ whole genome shotgun (WGS) entry which is preliminary data.</text>
</comment>
<dbReference type="EMBL" id="QWGR01000002">
    <property type="protein sequence ID" value="RIJ49974.1"/>
    <property type="molecule type" value="Genomic_DNA"/>
</dbReference>
<dbReference type="SUPFAM" id="SSF103647">
    <property type="entry name" value="TSP type-3 repeat"/>
    <property type="match status" value="1"/>
</dbReference>
<dbReference type="AlphaFoldDB" id="A0A399T4X3"/>
<dbReference type="NCBIfam" id="TIGR04183">
    <property type="entry name" value="Por_Secre_tail"/>
    <property type="match status" value="1"/>
</dbReference>
<feature type="region of interest" description="Disordered" evidence="1">
    <location>
        <begin position="165"/>
        <end position="187"/>
    </location>
</feature>
<dbReference type="InterPro" id="IPR028974">
    <property type="entry name" value="TSP_type-3_rpt"/>
</dbReference>
<dbReference type="GO" id="GO:0005509">
    <property type="term" value="F:calcium ion binding"/>
    <property type="evidence" value="ECO:0007669"/>
    <property type="project" value="InterPro"/>
</dbReference>
<keyword evidence="4" id="KW-1185">Reference proteome</keyword>
<gene>
    <name evidence="3" type="ORF">D1614_04315</name>
</gene>
<dbReference type="Proteomes" id="UP000265926">
    <property type="component" value="Unassembled WGS sequence"/>
</dbReference>
<dbReference type="Pfam" id="PF18962">
    <property type="entry name" value="Por_Secre_tail"/>
    <property type="match status" value="1"/>
</dbReference>
<evidence type="ECO:0000256" key="1">
    <source>
        <dbReference type="SAM" id="MobiDB-lite"/>
    </source>
</evidence>
<dbReference type="InterPro" id="IPR018247">
    <property type="entry name" value="EF_Hand_1_Ca_BS"/>
</dbReference>
<dbReference type="OrthoDB" id="9805017at2"/>